<evidence type="ECO:0000313" key="2">
    <source>
        <dbReference type="EMBL" id="MDQ0995593.1"/>
    </source>
</evidence>
<dbReference type="InterPro" id="IPR008030">
    <property type="entry name" value="NmrA-like"/>
</dbReference>
<name>A0ABU0S4C5_9HYPH</name>
<dbReference type="PANTHER" id="PTHR43162:SF1">
    <property type="entry name" value="PRESTALK A DIFFERENTIATION PROTEIN A"/>
    <property type="match status" value="1"/>
</dbReference>
<keyword evidence="3" id="KW-1185">Reference proteome</keyword>
<comment type="caution">
    <text evidence="2">The sequence shown here is derived from an EMBL/GenBank/DDBJ whole genome shotgun (WGS) entry which is preliminary data.</text>
</comment>
<dbReference type="InterPro" id="IPR036291">
    <property type="entry name" value="NAD(P)-bd_dom_sf"/>
</dbReference>
<dbReference type="Pfam" id="PF05368">
    <property type="entry name" value="NmrA"/>
    <property type="match status" value="1"/>
</dbReference>
<dbReference type="RefSeq" id="WP_307277096.1">
    <property type="nucleotide sequence ID" value="NZ_JAUSZT010000002.1"/>
</dbReference>
<sequence>MYVIMGGTGHVGSATATELLNLGHAVTIVTRNADQAAGWRARGADLVEADVEDVASLRAAFRRGKRAFLLNPPADTARDTDVIERRTVANILAALDGAGLEKVVAESTGGAQPGYRIGDLNVLWELEEGLRHQPIPAAINRAAYYMSNWDGLLDSVRTSGTLPILFPPHTMIPVVAPSDLGKVAAQRLLSGVDDVDVRYIEGPKRYSPENLAEAFANALGRPVELAIIPRKDWKQSFLELGFSDRAAESYTRMTELSIDKGFDMPDDSWRGQTSLETYIRSRVEVL</sequence>
<accession>A0ABU0S4C5</accession>
<proteinExistence type="predicted"/>
<reference evidence="2 3" key="1">
    <citation type="submission" date="2023-07" db="EMBL/GenBank/DDBJ databases">
        <title>Comparative genomics of wheat-associated soil bacteria to identify genetic determinants of phenazine resistance.</title>
        <authorList>
            <person name="Mouncey N."/>
        </authorList>
    </citation>
    <scope>NUCLEOTIDE SEQUENCE [LARGE SCALE GENOMIC DNA]</scope>
    <source>
        <strain evidence="2 3">W4I11</strain>
    </source>
</reference>
<protein>
    <submittedName>
        <fullName evidence="2">Uncharacterized protein YbjT (DUF2867 family)</fullName>
    </submittedName>
</protein>
<dbReference type="PANTHER" id="PTHR43162">
    <property type="match status" value="1"/>
</dbReference>
<evidence type="ECO:0000259" key="1">
    <source>
        <dbReference type="Pfam" id="PF05368"/>
    </source>
</evidence>
<gene>
    <name evidence="2" type="ORF">QFZ34_000770</name>
</gene>
<dbReference type="Gene3D" id="3.40.50.720">
    <property type="entry name" value="NAD(P)-binding Rossmann-like Domain"/>
    <property type="match status" value="1"/>
</dbReference>
<dbReference type="EMBL" id="JAUSZT010000002">
    <property type="protein sequence ID" value="MDQ0995593.1"/>
    <property type="molecule type" value="Genomic_DNA"/>
</dbReference>
<dbReference type="Proteomes" id="UP001237780">
    <property type="component" value="Unassembled WGS sequence"/>
</dbReference>
<dbReference type="Gene3D" id="3.90.25.10">
    <property type="entry name" value="UDP-galactose 4-epimerase, domain 1"/>
    <property type="match status" value="1"/>
</dbReference>
<feature type="domain" description="NmrA-like" evidence="1">
    <location>
        <begin position="3"/>
        <end position="257"/>
    </location>
</feature>
<dbReference type="SUPFAM" id="SSF51735">
    <property type="entry name" value="NAD(P)-binding Rossmann-fold domains"/>
    <property type="match status" value="1"/>
</dbReference>
<evidence type="ECO:0000313" key="3">
    <source>
        <dbReference type="Proteomes" id="UP001237780"/>
    </source>
</evidence>
<dbReference type="InterPro" id="IPR051604">
    <property type="entry name" value="Ergot_Alk_Oxidoreductase"/>
</dbReference>
<organism evidence="2 3">
    <name type="scientific">Phyllobacterium ifriqiyense</name>
    <dbReference type="NCBI Taxonomy" id="314238"/>
    <lineage>
        <taxon>Bacteria</taxon>
        <taxon>Pseudomonadati</taxon>
        <taxon>Pseudomonadota</taxon>
        <taxon>Alphaproteobacteria</taxon>
        <taxon>Hyphomicrobiales</taxon>
        <taxon>Phyllobacteriaceae</taxon>
        <taxon>Phyllobacterium</taxon>
    </lineage>
</organism>